<reference evidence="1 2" key="1">
    <citation type="journal article" date="2013" name="J. Biotechnol.">
        <title>Establishment and interpretation of the genome sequence of the phytopathogenic fungus Rhizoctonia solani AG1-IB isolate 7/3/14.</title>
        <authorList>
            <person name="Wibberg D.W."/>
            <person name="Jelonek L.J."/>
            <person name="Rupp O.R."/>
            <person name="Hennig M.H."/>
            <person name="Eikmeyer F.E."/>
            <person name="Goesmann A.G."/>
            <person name="Hartmann A.H."/>
            <person name="Borriss R.B."/>
            <person name="Grosch R.G."/>
            <person name="Puehler A.P."/>
            <person name="Schlueter A.S."/>
        </authorList>
    </citation>
    <scope>NUCLEOTIDE SEQUENCE [LARGE SCALE GENOMIC DNA]</scope>
    <source>
        <strain evidence="2">AG1-IB / isolate 7/3/14</strain>
    </source>
</reference>
<dbReference type="HOGENOM" id="CLU_1788146_0_0_1"/>
<comment type="caution">
    <text evidence="1">The sequence shown here is derived from an EMBL/GenBank/DDBJ whole genome shotgun (WGS) entry which is preliminary data.</text>
</comment>
<evidence type="ECO:0000313" key="2">
    <source>
        <dbReference type="Proteomes" id="UP000012065"/>
    </source>
</evidence>
<dbReference type="Proteomes" id="UP000012065">
    <property type="component" value="Unassembled WGS sequence"/>
</dbReference>
<organism evidence="1 2">
    <name type="scientific">Thanatephorus cucumeris (strain AG1-IB / isolate 7/3/14)</name>
    <name type="common">Lettuce bottom rot fungus</name>
    <name type="synonym">Rhizoctonia solani</name>
    <dbReference type="NCBI Taxonomy" id="1108050"/>
    <lineage>
        <taxon>Eukaryota</taxon>
        <taxon>Fungi</taxon>
        <taxon>Dikarya</taxon>
        <taxon>Basidiomycota</taxon>
        <taxon>Agaricomycotina</taxon>
        <taxon>Agaricomycetes</taxon>
        <taxon>Cantharellales</taxon>
        <taxon>Ceratobasidiaceae</taxon>
        <taxon>Rhizoctonia</taxon>
        <taxon>Rhizoctonia solani AG-1</taxon>
    </lineage>
</organism>
<protein>
    <submittedName>
        <fullName evidence="1">Uncharacterized protein</fullName>
    </submittedName>
</protein>
<evidence type="ECO:0000313" key="1">
    <source>
        <dbReference type="EMBL" id="CCO34072.1"/>
    </source>
</evidence>
<name>M5CDY5_THACB</name>
<dbReference type="EMBL" id="CAOJ01012567">
    <property type="protein sequence ID" value="CCO34072.1"/>
    <property type="molecule type" value="Genomic_DNA"/>
</dbReference>
<gene>
    <name evidence="1" type="ORF">BN14_08164</name>
</gene>
<dbReference type="AlphaFoldDB" id="M5CDY5"/>
<sequence length="145" mass="16408">MPVVYFEGWRVGDAIPVADIPRGGQHTKHRKTQAKSAGALLERCFRVHAMWVSSLDEDDPNFQPQIEDCMPSPNPRDYYSTEVKQGETFLAQVGESFTEMNINLTPSFHAMAHLGDHIWKYGNVFAMLQRCIPARALFIQVQIGT</sequence>
<proteinExistence type="predicted"/>
<accession>M5CDY5</accession>